<proteinExistence type="predicted"/>
<reference evidence="1" key="2">
    <citation type="submission" date="2025-03" db="EMBL/GenBank/DDBJ databases">
        <authorList>
            <consortium name="ELIXIR-Norway"/>
            <consortium name="Elixir Norway"/>
        </authorList>
    </citation>
    <scope>NUCLEOTIDE SEQUENCE</scope>
</reference>
<dbReference type="EMBL" id="OX596087">
    <property type="protein sequence ID" value="CAN0433390.1"/>
    <property type="molecule type" value="Genomic_DNA"/>
</dbReference>
<sequence length="153" mass="15488">MCPTPPADGAQESHGAVDCEGMQLPENTVTPQLSPPVCLHIKAPLQPTFSWTPFVAPPGKRGPPGHPKLSCDFGTGGEEGGPAGAPSRTFRVNGRDSAARPSTPDWDPSRPPHSLAGQSPGRSHRSPGVRAGSSGNGSRGGGGGCCVLVPVGK</sequence>
<protein>
    <submittedName>
        <fullName evidence="1">Uncharacterized protein</fullName>
    </submittedName>
</protein>
<dbReference type="Proteomes" id="UP001162501">
    <property type="component" value="Chromosome 3"/>
</dbReference>
<evidence type="ECO:0000313" key="2">
    <source>
        <dbReference type="Proteomes" id="UP001162501"/>
    </source>
</evidence>
<reference evidence="1" key="1">
    <citation type="submission" date="2023-05" db="EMBL/GenBank/DDBJ databases">
        <authorList>
            <consortium name="ELIXIR-Norway"/>
        </authorList>
    </citation>
    <scope>NUCLEOTIDE SEQUENCE</scope>
</reference>
<accession>A0AC59ZK35</accession>
<organism evidence="1 2">
    <name type="scientific">Rangifer tarandus platyrhynchus</name>
    <name type="common">Svalbard reindeer</name>
    <dbReference type="NCBI Taxonomy" id="3082113"/>
    <lineage>
        <taxon>Eukaryota</taxon>
        <taxon>Metazoa</taxon>
        <taxon>Chordata</taxon>
        <taxon>Craniata</taxon>
        <taxon>Vertebrata</taxon>
        <taxon>Euteleostomi</taxon>
        <taxon>Mammalia</taxon>
        <taxon>Eutheria</taxon>
        <taxon>Laurasiatheria</taxon>
        <taxon>Artiodactyla</taxon>
        <taxon>Ruminantia</taxon>
        <taxon>Pecora</taxon>
        <taxon>Cervidae</taxon>
        <taxon>Odocoileinae</taxon>
        <taxon>Rangifer</taxon>
    </lineage>
</organism>
<name>A0AC59ZK35_RANTA</name>
<evidence type="ECO:0000313" key="1">
    <source>
        <dbReference type="EMBL" id="CAN0433390.1"/>
    </source>
</evidence>
<gene>
    <name evidence="1" type="ORF">MRATA1EN22A_LOCUS18791</name>
</gene>